<evidence type="ECO:0000256" key="3">
    <source>
        <dbReference type="SAM" id="MobiDB-lite"/>
    </source>
</evidence>
<dbReference type="Pfam" id="PF21205">
    <property type="entry name" value="Rep3_C"/>
    <property type="match status" value="1"/>
</dbReference>
<geneLocation type="plasmid" evidence="5 6">
    <name>pFA6</name>
</geneLocation>
<feature type="region of interest" description="Disordered" evidence="3">
    <location>
        <begin position="235"/>
        <end position="276"/>
    </location>
</feature>
<evidence type="ECO:0000259" key="4">
    <source>
        <dbReference type="Pfam" id="PF01051"/>
    </source>
</evidence>
<dbReference type="InterPro" id="IPR036390">
    <property type="entry name" value="WH_DNA-bd_sf"/>
</dbReference>
<dbReference type="Gene3D" id="1.10.10.10">
    <property type="entry name" value="Winged helix-like DNA-binding domain superfamily/Winged helix DNA-binding domain"/>
    <property type="match status" value="2"/>
</dbReference>
<comment type="similarity">
    <text evidence="1">Belongs to the initiator RepB protein family.</text>
</comment>
<organism evidence="5 6">
    <name type="scientific">Fulvitalea axinellae</name>
    <dbReference type="NCBI Taxonomy" id="1182444"/>
    <lineage>
        <taxon>Bacteria</taxon>
        <taxon>Pseudomonadati</taxon>
        <taxon>Bacteroidota</taxon>
        <taxon>Cytophagia</taxon>
        <taxon>Cytophagales</taxon>
        <taxon>Persicobacteraceae</taxon>
        <taxon>Fulvitalea</taxon>
    </lineage>
</organism>
<feature type="coiled-coil region" evidence="2">
    <location>
        <begin position="368"/>
        <end position="402"/>
    </location>
</feature>
<proteinExistence type="inferred from homology"/>
<evidence type="ECO:0000313" key="5">
    <source>
        <dbReference type="EMBL" id="BDD12781.1"/>
    </source>
</evidence>
<dbReference type="Pfam" id="PF01051">
    <property type="entry name" value="Rep3_N"/>
    <property type="match status" value="1"/>
</dbReference>
<dbReference type="InterPro" id="IPR000525">
    <property type="entry name" value="Initiator_Rep_WH1"/>
</dbReference>
<name>A0AAU9CUQ6_9BACT</name>
<accession>A0AAU9CUQ6</accession>
<feature type="domain" description="Initiator Rep protein WH1" evidence="4">
    <location>
        <begin position="14"/>
        <end position="157"/>
    </location>
</feature>
<keyword evidence="5" id="KW-0614">Plasmid</keyword>
<evidence type="ECO:0000256" key="1">
    <source>
        <dbReference type="ARBA" id="ARBA00038283"/>
    </source>
</evidence>
<dbReference type="InterPro" id="IPR036388">
    <property type="entry name" value="WH-like_DNA-bd_sf"/>
</dbReference>
<protein>
    <recommendedName>
        <fullName evidence="4">Initiator Rep protein WH1 domain-containing protein</fullName>
    </recommendedName>
</protein>
<keyword evidence="2" id="KW-0175">Coiled coil</keyword>
<keyword evidence="6" id="KW-1185">Reference proteome</keyword>
<dbReference type="EMBL" id="AP025320">
    <property type="protein sequence ID" value="BDD12781.1"/>
    <property type="molecule type" value="Genomic_DNA"/>
</dbReference>
<dbReference type="GO" id="GO:0003887">
    <property type="term" value="F:DNA-directed DNA polymerase activity"/>
    <property type="evidence" value="ECO:0007669"/>
    <property type="project" value="InterPro"/>
</dbReference>
<reference evidence="5 6" key="1">
    <citation type="submission" date="2021-12" db="EMBL/GenBank/DDBJ databases">
        <title>Genome sequencing of bacteria with rrn-lacking chromosome and rrn-plasmid.</title>
        <authorList>
            <person name="Anda M."/>
            <person name="Iwasaki W."/>
        </authorList>
    </citation>
    <scope>NUCLEOTIDE SEQUENCE [LARGE SCALE GENOMIC DNA]</scope>
    <source>
        <strain evidence="5 6">DSM 100852</strain>
        <plasmid evidence="5 6">pFA6</plasmid>
    </source>
</reference>
<dbReference type="AlphaFoldDB" id="A0AAU9CUQ6"/>
<dbReference type="KEGG" id="fax:FUAX_52130"/>
<dbReference type="GO" id="GO:0006270">
    <property type="term" value="P:DNA replication initiation"/>
    <property type="evidence" value="ECO:0007669"/>
    <property type="project" value="InterPro"/>
</dbReference>
<dbReference type="SUPFAM" id="SSF46785">
    <property type="entry name" value="Winged helix' DNA-binding domain"/>
    <property type="match status" value="2"/>
</dbReference>
<dbReference type="Proteomes" id="UP001348817">
    <property type="component" value="Plasmid pFA6"/>
</dbReference>
<dbReference type="RefSeq" id="WP_338395925.1">
    <property type="nucleotide sequence ID" value="NZ_AP025320.1"/>
</dbReference>
<evidence type="ECO:0000256" key="2">
    <source>
        <dbReference type="SAM" id="Coils"/>
    </source>
</evidence>
<gene>
    <name evidence="5" type="ORF">FUAX_52130</name>
</gene>
<evidence type="ECO:0000313" key="6">
    <source>
        <dbReference type="Proteomes" id="UP001348817"/>
    </source>
</evidence>
<sequence>MKTQTSLEMYKDYKIVKSNELINSKSRFTLMQQRIILLMAARIKITDADFIPYHISISEILGLGPNDKVKGQQYNDIREAAVGLTNSAIYLQQGDKWRSMAFISVAEGEKGKNFITVQFSPQMKPFLLNLKDNYTSYFLKHVFSFRSAHSIRIYELLAQYYPKIRSRKFDLEYLKDMLYVGDKYNRFFDFKKYVIEVSVKEINALSDIYVEYEVEKKGRKVVGLIFHMSKNVQNVPSEQENQEDKMDMTLLPSPPMIPKEKAEKKPKKKKEKPVAPAMEESPAWIVAEQEAGQLSLDLVAEGKAAAKPATGIKPATIQKLEQKYGKALTDFYVKKVSALDEVANKTGYLITALKSGYYQEEFEGMSAEADRKRKLAEERERKQSYERKKQEISAEYDEYLKNLKRRLLAEATEDDQAEYLFDLETSSNSYLKKFIAEWEADQPSETALGFYGTWLIENKLDDSAQELIKSLASYAKAKHGFEIED</sequence>